<proteinExistence type="predicted"/>
<dbReference type="PROSITE" id="PS50110">
    <property type="entry name" value="RESPONSE_REGULATORY"/>
    <property type="match status" value="1"/>
</dbReference>
<dbReference type="Gene3D" id="6.10.250.690">
    <property type="match status" value="1"/>
</dbReference>
<dbReference type="RefSeq" id="WP_219964581.1">
    <property type="nucleotide sequence ID" value="NZ_JAGFNZ010000002.1"/>
</dbReference>
<feature type="modified residue" description="4-aspartylphosphate" evidence="8">
    <location>
        <position position="53"/>
    </location>
</feature>
<dbReference type="Gene3D" id="3.40.50.2300">
    <property type="match status" value="1"/>
</dbReference>
<keyword evidence="2 8" id="KW-0597">Phosphoprotein</keyword>
<dbReference type="SUPFAM" id="SSF46894">
    <property type="entry name" value="C-terminal effector domain of the bipartite response regulators"/>
    <property type="match status" value="1"/>
</dbReference>
<protein>
    <recommendedName>
        <fullName evidence="1">Stage 0 sporulation protein A homolog</fullName>
    </recommendedName>
</protein>
<dbReference type="EMBL" id="JAGFNZ010000002">
    <property type="protein sequence ID" value="MBW7572159.1"/>
    <property type="molecule type" value="Genomic_DNA"/>
</dbReference>
<dbReference type="PANTHER" id="PTHR48111">
    <property type="entry name" value="REGULATOR OF RPOS"/>
    <property type="match status" value="1"/>
</dbReference>
<sequence>MGANILIVEDEEKIARFVELELGYEGYHTAKAFDGRTGLELAETGRFDLVLLDIMLPKLSGMEVLRRLRRTSSVPVIMLTARDSVMDKVSGLDSGASDYITKPFAIEELLARIRTALRKSAPQPESTALACCGVTLDTASRTVTVNGTPVELTKREFDLLHYLMKNKGLVISRETLLENVWGFDFTGETNAVDVYVRYLRGKIDDVFGLKLIQTVRGVGYVIKDEQ</sequence>
<dbReference type="InterPro" id="IPR001867">
    <property type="entry name" value="OmpR/PhoB-type_DNA-bd"/>
</dbReference>
<dbReference type="InterPro" id="IPR001789">
    <property type="entry name" value="Sig_transdc_resp-reg_receiver"/>
</dbReference>
<dbReference type="Pfam" id="PF00072">
    <property type="entry name" value="Response_reg"/>
    <property type="match status" value="1"/>
</dbReference>
<keyword evidence="5 9" id="KW-0238">DNA-binding</keyword>
<dbReference type="CDD" id="cd00383">
    <property type="entry name" value="trans_reg_C"/>
    <property type="match status" value="1"/>
</dbReference>
<keyword evidence="4" id="KW-0805">Transcription regulation</keyword>
<evidence type="ECO:0000256" key="7">
    <source>
        <dbReference type="ARBA" id="ARBA00024867"/>
    </source>
</evidence>
<dbReference type="SUPFAM" id="SSF52172">
    <property type="entry name" value="CheY-like"/>
    <property type="match status" value="1"/>
</dbReference>
<name>A0ABS7DM26_9FIRM</name>
<feature type="domain" description="Response regulatory" evidence="10">
    <location>
        <begin position="4"/>
        <end position="117"/>
    </location>
</feature>
<evidence type="ECO:0000256" key="3">
    <source>
        <dbReference type="ARBA" id="ARBA00023012"/>
    </source>
</evidence>
<evidence type="ECO:0000259" key="11">
    <source>
        <dbReference type="PROSITE" id="PS51755"/>
    </source>
</evidence>
<evidence type="ECO:0000256" key="5">
    <source>
        <dbReference type="ARBA" id="ARBA00023125"/>
    </source>
</evidence>
<accession>A0ABS7DM26</accession>
<evidence type="ECO:0000313" key="13">
    <source>
        <dbReference type="Proteomes" id="UP000719942"/>
    </source>
</evidence>
<dbReference type="InterPro" id="IPR036388">
    <property type="entry name" value="WH-like_DNA-bd_sf"/>
</dbReference>
<organism evidence="12 13">
    <name type="scientific">Caproiciproducens faecalis</name>
    <dbReference type="NCBI Taxonomy" id="2820301"/>
    <lineage>
        <taxon>Bacteria</taxon>
        <taxon>Bacillati</taxon>
        <taxon>Bacillota</taxon>
        <taxon>Clostridia</taxon>
        <taxon>Eubacteriales</taxon>
        <taxon>Acutalibacteraceae</taxon>
        <taxon>Caproiciproducens</taxon>
    </lineage>
</organism>
<evidence type="ECO:0000313" key="12">
    <source>
        <dbReference type="EMBL" id="MBW7572159.1"/>
    </source>
</evidence>
<keyword evidence="13" id="KW-1185">Reference proteome</keyword>
<comment type="function">
    <text evidence="7">May play the central regulatory role in sporulation. It may be an element of the effector pathway responsible for the activation of sporulation genes in response to nutritional stress. Spo0A may act in concert with spo0H (a sigma factor) to control the expression of some genes that are critical to the sporulation process.</text>
</comment>
<evidence type="ECO:0000256" key="8">
    <source>
        <dbReference type="PROSITE-ProRule" id="PRU00169"/>
    </source>
</evidence>
<evidence type="ECO:0000256" key="6">
    <source>
        <dbReference type="ARBA" id="ARBA00023163"/>
    </source>
</evidence>
<dbReference type="Pfam" id="PF00486">
    <property type="entry name" value="Trans_reg_C"/>
    <property type="match status" value="1"/>
</dbReference>
<feature type="DNA-binding region" description="OmpR/PhoB-type" evidence="9">
    <location>
        <begin position="126"/>
        <end position="224"/>
    </location>
</feature>
<dbReference type="InterPro" id="IPR039420">
    <property type="entry name" value="WalR-like"/>
</dbReference>
<reference evidence="12 13" key="1">
    <citation type="submission" date="2021-03" db="EMBL/GenBank/DDBJ databases">
        <title>Caproiciproducens sp. nov. isolated from feces of cow.</title>
        <authorList>
            <person name="Choi J.-Y."/>
        </authorList>
    </citation>
    <scope>NUCLEOTIDE SEQUENCE [LARGE SCALE GENOMIC DNA]</scope>
    <source>
        <strain evidence="12 13">AGMB10547</strain>
    </source>
</reference>
<dbReference type="Proteomes" id="UP000719942">
    <property type="component" value="Unassembled WGS sequence"/>
</dbReference>
<gene>
    <name evidence="12" type="ORF">J5W02_04975</name>
</gene>
<dbReference type="SMART" id="SM00448">
    <property type="entry name" value="REC"/>
    <property type="match status" value="1"/>
</dbReference>
<dbReference type="CDD" id="cd17574">
    <property type="entry name" value="REC_OmpR"/>
    <property type="match status" value="1"/>
</dbReference>
<keyword evidence="3" id="KW-0902">Two-component regulatory system</keyword>
<evidence type="ECO:0000256" key="2">
    <source>
        <dbReference type="ARBA" id="ARBA00022553"/>
    </source>
</evidence>
<dbReference type="PROSITE" id="PS51755">
    <property type="entry name" value="OMPR_PHOB"/>
    <property type="match status" value="1"/>
</dbReference>
<keyword evidence="6" id="KW-0804">Transcription</keyword>
<dbReference type="PANTHER" id="PTHR48111:SF22">
    <property type="entry name" value="REGULATOR OF RPOS"/>
    <property type="match status" value="1"/>
</dbReference>
<dbReference type="InterPro" id="IPR016032">
    <property type="entry name" value="Sig_transdc_resp-reg_C-effctor"/>
</dbReference>
<evidence type="ECO:0000256" key="9">
    <source>
        <dbReference type="PROSITE-ProRule" id="PRU01091"/>
    </source>
</evidence>
<evidence type="ECO:0000259" key="10">
    <source>
        <dbReference type="PROSITE" id="PS50110"/>
    </source>
</evidence>
<comment type="caution">
    <text evidence="12">The sequence shown here is derived from an EMBL/GenBank/DDBJ whole genome shotgun (WGS) entry which is preliminary data.</text>
</comment>
<dbReference type="Gene3D" id="1.10.10.10">
    <property type="entry name" value="Winged helix-like DNA-binding domain superfamily/Winged helix DNA-binding domain"/>
    <property type="match status" value="1"/>
</dbReference>
<dbReference type="SMART" id="SM00862">
    <property type="entry name" value="Trans_reg_C"/>
    <property type="match status" value="1"/>
</dbReference>
<evidence type="ECO:0000256" key="4">
    <source>
        <dbReference type="ARBA" id="ARBA00023015"/>
    </source>
</evidence>
<dbReference type="InterPro" id="IPR011006">
    <property type="entry name" value="CheY-like_superfamily"/>
</dbReference>
<feature type="domain" description="OmpR/PhoB-type" evidence="11">
    <location>
        <begin position="126"/>
        <end position="224"/>
    </location>
</feature>
<evidence type="ECO:0000256" key="1">
    <source>
        <dbReference type="ARBA" id="ARBA00018672"/>
    </source>
</evidence>